<dbReference type="GO" id="GO:0016829">
    <property type="term" value="F:lyase activity"/>
    <property type="evidence" value="ECO:0007669"/>
    <property type="project" value="UniProtKB-KW"/>
</dbReference>
<dbReference type="AlphaFoldDB" id="A0A090Q8G5"/>
<feature type="chain" id="PRO_5001861929" evidence="3">
    <location>
        <begin position="20"/>
        <end position="396"/>
    </location>
</feature>
<evidence type="ECO:0000313" key="5">
    <source>
        <dbReference type="EMBL" id="GAK98023.1"/>
    </source>
</evidence>
<dbReference type="SUPFAM" id="SSF48230">
    <property type="entry name" value="Chondroitin AC/alginate lyase"/>
    <property type="match status" value="1"/>
</dbReference>
<dbReference type="Proteomes" id="UP000029221">
    <property type="component" value="Unassembled WGS sequence"/>
</dbReference>
<dbReference type="Pfam" id="PF05426">
    <property type="entry name" value="Alginate_lyase"/>
    <property type="match status" value="1"/>
</dbReference>
<evidence type="ECO:0000256" key="1">
    <source>
        <dbReference type="ARBA" id="ARBA00022729"/>
    </source>
</evidence>
<reference evidence="5" key="1">
    <citation type="journal article" date="2014" name="Genome Announc.">
        <title>Draft Genome Sequences of Marine Flavobacterium Nonlabens Strains NR17, NR24, NR27, NR32, NR33, and Ara13.</title>
        <authorList>
            <person name="Nakanishi M."/>
            <person name="Meirelles P."/>
            <person name="Suzuki R."/>
            <person name="Takatani N."/>
            <person name="Mino S."/>
            <person name="Suda W."/>
            <person name="Oshima K."/>
            <person name="Hattori M."/>
            <person name="Ohkuma M."/>
            <person name="Hosokawa M."/>
            <person name="Miyashita K."/>
            <person name="Thompson F.L."/>
            <person name="Niwa A."/>
            <person name="Sawabe T."/>
            <person name="Sawabe T."/>
        </authorList>
    </citation>
    <scope>NUCLEOTIDE SEQUENCE [LARGE SCALE GENOMIC DNA]</scope>
    <source>
        <strain evidence="5">JCM 19294</strain>
    </source>
</reference>
<name>A0A090Q8G5_9FLAO</name>
<dbReference type="GO" id="GO:0042597">
    <property type="term" value="C:periplasmic space"/>
    <property type="evidence" value="ECO:0007669"/>
    <property type="project" value="InterPro"/>
</dbReference>
<comment type="caution">
    <text evidence="5">The sequence shown here is derived from an EMBL/GenBank/DDBJ whole genome shotgun (WGS) entry which is preliminary data.</text>
</comment>
<protein>
    <submittedName>
        <fullName evidence="5">Probable exported protein YPO3473</fullName>
    </submittedName>
</protein>
<evidence type="ECO:0000259" key="4">
    <source>
        <dbReference type="Pfam" id="PF05426"/>
    </source>
</evidence>
<keyword evidence="2" id="KW-0456">Lyase</keyword>
<sequence>MSKVIFKYILFLSFLISNASIYGQIDSDRFEVLEYQELETKKSLVKNGDKEALQNYNQLLKCADELLDSKPFSVVHKTGMPPSKDKHDYISIGPYWWPNPDTDDGLPYIRKDGEINPEARNNHTDFVEMRDFLRAIKQLTEAYYLSDKEIYAIRAIDLIKIWFLDAETRMNPNLDYSQSIPGKNDGRCFGIIELDGITDVIKFLELAKDRNLLDVKTEEGMSDWLIAYSDWLKNSELGHEESTRKNNHGTHYDVQLLSILLYLNKKDEVRDYLNSITKARIISQIEPDGSQPLELARTKSFSYSVMNLHGFLELAQIGEKVGVNLWEFESKDGRSIKKGYQFMVPFLIGEKQWEHKQIKDRKSSEKKLLADLVTVKKWFNDTSFDEVLKRVQLNKQ</sequence>
<evidence type="ECO:0000256" key="3">
    <source>
        <dbReference type="SAM" id="SignalP"/>
    </source>
</evidence>
<dbReference type="InterPro" id="IPR008397">
    <property type="entry name" value="Alginate_lyase_dom"/>
</dbReference>
<proteinExistence type="predicted"/>
<evidence type="ECO:0000256" key="2">
    <source>
        <dbReference type="ARBA" id="ARBA00023239"/>
    </source>
</evidence>
<dbReference type="EMBL" id="BBML01000008">
    <property type="protein sequence ID" value="GAK98023.1"/>
    <property type="molecule type" value="Genomic_DNA"/>
</dbReference>
<keyword evidence="6" id="KW-1185">Reference proteome</keyword>
<evidence type="ECO:0000313" key="6">
    <source>
        <dbReference type="Proteomes" id="UP000029221"/>
    </source>
</evidence>
<dbReference type="RefSeq" id="WP_052510416.1">
    <property type="nucleotide sequence ID" value="NZ_BBML01000008.1"/>
</dbReference>
<keyword evidence="1 3" id="KW-0732">Signal</keyword>
<dbReference type="Gene3D" id="1.50.10.100">
    <property type="entry name" value="Chondroitin AC/alginate lyase"/>
    <property type="match status" value="1"/>
</dbReference>
<accession>A0A090Q8G5</accession>
<feature type="domain" description="Alginate lyase" evidence="4">
    <location>
        <begin position="77"/>
        <end position="353"/>
    </location>
</feature>
<dbReference type="InterPro" id="IPR008929">
    <property type="entry name" value="Chondroitin_lyas"/>
</dbReference>
<feature type="signal peptide" evidence="3">
    <location>
        <begin position="1"/>
        <end position="19"/>
    </location>
</feature>
<organism evidence="5 6">
    <name type="scientific">Nonlabens tegetincola</name>
    <dbReference type="NCBI Taxonomy" id="323273"/>
    <lineage>
        <taxon>Bacteria</taxon>
        <taxon>Pseudomonadati</taxon>
        <taxon>Bacteroidota</taxon>
        <taxon>Flavobacteriia</taxon>
        <taxon>Flavobacteriales</taxon>
        <taxon>Flavobacteriaceae</taxon>
        <taxon>Nonlabens</taxon>
    </lineage>
</organism>
<dbReference type="eggNOG" id="ENOG502Z7SW">
    <property type="taxonomic scope" value="Bacteria"/>
</dbReference>
<gene>
    <name evidence="5" type="ORF">JCM19294_1645</name>
</gene>